<dbReference type="eggNOG" id="ENOG503381H">
    <property type="taxonomic scope" value="Bacteria"/>
</dbReference>
<evidence type="ECO:0000313" key="2">
    <source>
        <dbReference type="EMBL" id="AFD08782.1"/>
    </source>
</evidence>
<dbReference type="OrthoDB" id="964284at2"/>
<sequence length="79" mass="9378">MNFFKIKTSWSNAEFIPFKLCIGSAYLIIGAYFHNFFQSYYVLILVLFGITVIWTMAAWIKKMKDHYRVNPVTKENDSR</sequence>
<dbReference type="KEGG" id="scn:Solca_3782"/>
<dbReference type="EMBL" id="CP003349">
    <property type="protein sequence ID" value="AFD08782.1"/>
    <property type="molecule type" value="Genomic_DNA"/>
</dbReference>
<proteinExistence type="predicted"/>
<evidence type="ECO:0000256" key="1">
    <source>
        <dbReference type="SAM" id="Phobius"/>
    </source>
</evidence>
<accession>H8KMI7</accession>
<feature type="transmembrane region" description="Helical" evidence="1">
    <location>
        <begin position="39"/>
        <end position="60"/>
    </location>
</feature>
<gene>
    <name evidence="2" type="ordered locus">Solca_3782</name>
</gene>
<evidence type="ECO:0000313" key="3">
    <source>
        <dbReference type="Proteomes" id="UP000007590"/>
    </source>
</evidence>
<keyword evidence="1" id="KW-1133">Transmembrane helix</keyword>
<keyword evidence="1" id="KW-0812">Transmembrane</keyword>
<dbReference type="RefSeq" id="WP_014682005.1">
    <property type="nucleotide sequence ID" value="NC_017770.1"/>
</dbReference>
<keyword evidence="3" id="KW-1185">Reference proteome</keyword>
<name>H8KMI7_SOLCM</name>
<keyword evidence="1" id="KW-0472">Membrane</keyword>
<dbReference type="Proteomes" id="UP000007590">
    <property type="component" value="Chromosome"/>
</dbReference>
<protein>
    <submittedName>
        <fullName evidence="2">Uncharacterized protein</fullName>
    </submittedName>
</protein>
<dbReference type="AlphaFoldDB" id="H8KMI7"/>
<dbReference type="HOGENOM" id="CLU_196845_0_0_10"/>
<reference evidence="2" key="1">
    <citation type="submission" date="2012-02" db="EMBL/GenBank/DDBJ databases">
        <title>The complete genome of Solitalea canadensis DSM 3403.</title>
        <authorList>
            <consortium name="US DOE Joint Genome Institute (JGI-PGF)"/>
            <person name="Lucas S."/>
            <person name="Copeland A."/>
            <person name="Lapidus A."/>
            <person name="Glavina del Rio T."/>
            <person name="Dalin E."/>
            <person name="Tice H."/>
            <person name="Bruce D."/>
            <person name="Goodwin L."/>
            <person name="Pitluck S."/>
            <person name="Peters L."/>
            <person name="Ovchinnikova G."/>
            <person name="Lu M."/>
            <person name="Kyrpides N."/>
            <person name="Mavromatis K."/>
            <person name="Ivanova N."/>
            <person name="Brettin T."/>
            <person name="Detter J.C."/>
            <person name="Han C."/>
            <person name="Larimer F."/>
            <person name="Land M."/>
            <person name="Hauser L."/>
            <person name="Markowitz V."/>
            <person name="Cheng J.-F."/>
            <person name="Hugenholtz P."/>
            <person name="Woyke T."/>
            <person name="Wu D."/>
            <person name="Spring S."/>
            <person name="Schroeder M."/>
            <person name="Kopitz M."/>
            <person name="Brambilla E."/>
            <person name="Klenk H.-P."/>
            <person name="Eisen J.A."/>
        </authorList>
    </citation>
    <scope>NUCLEOTIDE SEQUENCE</scope>
    <source>
        <strain evidence="2">DSM 3403</strain>
    </source>
</reference>
<feature type="transmembrane region" description="Helical" evidence="1">
    <location>
        <begin position="12"/>
        <end position="33"/>
    </location>
</feature>
<organism evidence="2 3">
    <name type="scientific">Solitalea canadensis (strain ATCC 29591 / DSM 3403 / JCM 21819 / LMG 8368 / NBRC 15130 / NCIMB 12057 / USAM 9D)</name>
    <name type="common">Flexibacter canadensis</name>
    <dbReference type="NCBI Taxonomy" id="929556"/>
    <lineage>
        <taxon>Bacteria</taxon>
        <taxon>Pseudomonadati</taxon>
        <taxon>Bacteroidota</taxon>
        <taxon>Sphingobacteriia</taxon>
        <taxon>Sphingobacteriales</taxon>
        <taxon>Sphingobacteriaceae</taxon>
        <taxon>Solitalea</taxon>
    </lineage>
</organism>
<dbReference type="STRING" id="929556.Solca_3782"/>